<protein>
    <recommendedName>
        <fullName evidence="9">Polysaccharide biosynthesis protein</fullName>
    </recommendedName>
</protein>
<comment type="caution">
    <text evidence="7">The sequence shown here is derived from an EMBL/GenBank/DDBJ whole genome shotgun (WGS) entry which is preliminary data.</text>
</comment>
<dbReference type="GO" id="GO:0005886">
    <property type="term" value="C:plasma membrane"/>
    <property type="evidence" value="ECO:0007669"/>
    <property type="project" value="UniProtKB-SubCell"/>
</dbReference>
<evidence type="ECO:0000313" key="7">
    <source>
        <dbReference type="EMBL" id="PWF26913.1"/>
    </source>
</evidence>
<dbReference type="PANTHER" id="PTHR30250:SF26">
    <property type="entry name" value="PSMA PROTEIN"/>
    <property type="match status" value="1"/>
</dbReference>
<sequence>MLITISTFSWAITQWFMVWIFARQGGPAAAGEYSSLLSLLTPVFIVASLGLRTIYLTHHRVWPLRTYLNLRFIGLAAGGAVFLGAALLEDKFTVSLILAMVTVRTIDLVIDIYGAAIQRQERLAWLGTLGIATNLLTAGAVAAAVLAGGSLSAAVGASALVYLTFLGVYWKTAGPVDQDVTEPPGGPLGGAATILKASLPVTISQGIAGVAAYLPILLLGRWADNAVVGVFTGAAYLITAANLVGSVAHTILITSFRTQFFSQGAWHTYQRAVKISIVLLALVLALIPVIVYLGNPILRFVYGPEFSLPHTALILLGIAIIPIAPSYLFSAVLAVYNRFRVEALIWVVAIAIASTGGVLLLSAAFDPLNAGMVTAALLSWTRFFGVFAFTRQAAARIRTPDRPPVREEQ</sequence>
<reference evidence="8" key="1">
    <citation type="submission" date="2018-05" db="EMBL/GenBank/DDBJ databases">
        <authorList>
            <person name="Li Y."/>
        </authorList>
    </citation>
    <scope>NUCLEOTIDE SEQUENCE [LARGE SCALE GENOMIC DNA]</scope>
    <source>
        <strain evidence="8">sk1b4</strain>
    </source>
</reference>
<organism evidence="7 8">
    <name type="scientific">Ancrocorticia populi</name>
    <dbReference type="NCBI Taxonomy" id="2175228"/>
    <lineage>
        <taxon>Bacteria</taxon>
        <taxon>Bacillati</taxon>
        <taxon>Actinomycetota</taxon>
        <taxon>Actinomycetes</taxon>
        <taxon>Actinomycetales</taxon>
        <taxon>Actinomycetaceae</taxon>
        <taxon>Ancrocorticia</taxon>
    </lineage>
</organism>
<keyword evidence="8" id="KW-1185">Reference proteome</keyword>
<dbReference type="RefSeq" id="WP_109092414.1">
    <property type="nucleotide sequence ID" value="NZ_QETB01000001.1"/>
</dbReference>
<feature type="transmembrane region" description="Helical" evidence="6">
    <location>
        <begin position="272"/>
        <end position="293"/>
    </location>
</feature>
<feature type="transmembrane region" description="Helical" evidence="6">
    <location>
        <begin position="343"/>
        <end position="365"/>
    </location>
</feature>
<evidence type="ECO:0000256" key="4">
    <source>
        <dbReference type="ARBA" id="ARBA00022989"/>
    </source>
</evidence>
<dbReference type="AlphaFoldDB" id="A0A2V1K737"/>
<dbReference type="OrthoDB" id="5189710at2"/>
<evidence type="ECO:0000313" key="8">
    <source>
        <dbReference type="Proteomes" id="UP000245283"/>
    </source>
</evidence>
<feature type="transmembrane region" description="Helical" evidence="6">
    <location>
        <begin position="36"/>
        <end position="56"/>
    </location>
</feature>
<feature type="transmembrane region" description="Helical" evidence="6">
    <location>
        <begin position="371"/>
        <end position="389"/>
    </location>
</feature>
<evidence type="ECO:0000256" key="1">
    <source>
        <dbReference type="ARBA" id="ARBA00004651"/>
    </source>
</evidence>
<comment type="subcellular location">
    <subcellularLocation>
        <location evidence="1">Cell membrane</location>
        <topology evidence="1">Multi-pass membrane protein</topology>
    </subcellularLocation>
</comment>
<keyword evidence="3 6" id="KW-0812">Transmembrane</keyword>
<feature type="transmembrane region" description="Helical" evidence="6">
    <location>
        <begin position="199"/>
        <end position="220"/>
    </location>
</feature>
<evidence type="ECO:0000256" key="2">
    <source>
        <dbReference type="ARBA" id="ARBA00022475"/>
    </source>
</evidence>
<keyword evidence="5 6" id="KW-0472">Membrane</keyword>
<feature type="transmembrane region" description="Helical" evidence="6">
    <location>
        <begin position="68"/>
        <end position="88"/>
    </location>
</feature>
<dbReference type="InterPro" id="IPR050833">
    <property type="entry name" value="Poly_Biosynth_Transport"/>
</dbReference>
<gene>
    <name evidence="7" type="ORF">DD236_00400</name>
</gene>
<proteinExistence type="predicted"/>
<feature type="transmembrane region" description="Helical" evidence="6">
    <location>
        <begin position="226"/>
        <end position="252"/>
    </location>
</feature>
<keyword evidence="4 6" id="KW-1133">Transmembrane helix</keyword>
<dbReference type="PANTHER" id="PTHR30250">
    <property type="entry name" value="PST FAMILY PREDICTED COLANIC ACID TRANSPORTER"/>
    <property type="match status" value="1"/>
</dbReference>
<accession>A0A2V1K737</accession>
<evidence type="ECO:0008006" key="9">
    <source>
        <dbReference type="Google" id="ProtNLM"/>
    </source>
</evidence>
<feature type="transmembrane region" description="Helical" evidence="6">
    <location>
        <begin position="313"/>
        <end position="336"/>
    </location>
</feature>
<feature type="transmembrane region" description="Helical" evidence="6">
    <location>
        <begin position="151"/>
        <end position="170"/>
    </location>
</feature>
<keyword evidence="2" id="KW-1003">Cell membrane</keyword>
<dbReference type="EMBL" id="QETB01000001">
    <property type="protein sequence ID" value="PWF26913.1"/>
    <property type="molecule type" value="Genomic_DNA"/>
</dbReference>
<feature type="transmembrane region" description="Helical" evidence="6">
    <location>
        <begin position="94"/>
        <end position="116"/>
    </location>
</feature>
<evidence type="ECO:0000256" key="5">
    <source>
        <dbReference type="ARBA" id="ARBA00023136"/>
    </source>
</evidence>
<feature type="transmembrane region" description="Helical" evidence="6">
    <location>
        <begin position="7"/>
        <end position="24"/>
    </location>
</feature>
<evidence type="ECO:0000256" key="3">
    <source>
        <dbReference type="ARBA" id="ARBA00022692"/>
    </source>
</evidence>
<feature type="transmembrane region" description="Helical" evidence="6">
    <location>
        <begin position="123"/>
        <end position="145"/>
    </location>
</feature>
<dbReference type="Proteomes" id="UP000245283">
    <property type="component" value="Unassembled WGS sequence"/>
</dbReference>
<name>A0A2V1K737_9ACTO</name>
<evidence type="ECO:0000256" key="6">
    <source>
        <dbReference type="SAM" id="Phobius"/>
    </source>
</evidence>